<organism evidence="1 2">
    <name type="scientific">Dallia pectoralis</name>
    <name type="common">Alaska blackfish</name>
    <dbReference type="NCBI Taxonomy" id="75939"/>
    <lineage>
        <taxon>Eukaryota</taxon>
        <taxon>Metazoa</taxon>
        <taxon>Chordata</taxon>
        <taxon>Craniata</taxon>
        <taxon>Vertebrata</taxon>
        <taxon>Euteleostomi</taxon>
        <taxon>Actinopterygii</taxon>
        <taxon>Neopterygii</taxon>
        <taxon>Teleostei</taxon>
        <taxon>Protacanthopterygii</taxon>
        <taxon>Esociformes</taxon>
        <taxon>Umbridae</taxon>
        <taxon>Dallia</taxon>
    </lineage>
</organism>
<dbReference type="Proteomes" id="UP001157502">
    <property type="component" value="Chromosome 15"/>
</dbReference>
<name>A0ACC2GC61_DALPE</name>
<proteinExistence type="predicted"/>
<evidence type="ECO:0000313" key="2">
    <source>
        <dbReference type="Proteomes" id="UP001157502"/>
    </source>
</evidence>
<comment type="caution">
    <text evidence="1">The sequence shown here is derived from an EMBL/GenBank/DDBJ whole genome shotgun (WGS) entry which is preliminary data.</text>
</comment>
<keyword evidence="2" id="KW-1185">Reference proteome</keyword>
<evidence type="ECO:0000313" key="1">
    <source>
        <dbReference type="EMBL" id="KAJ8001116.1"/>
    </source>
</evidence>
<dbReference type="EMBL" id="CM055742">
    <property type="protein sequence ID" value="KAJ8001116.1"/>
    <property type="molecule type" value="Genomic_DNA"/>
</dbReference>
<protein>
    <submittedName>
        <fullName evidence="1">Uncharacterized protein</fullName>
    </submittedName>
</protein>
<gene>
    <name evidence="1" type="ORF">DPEC_G00187880</name>
</gene>
<accession>A0ACC2GC61</accession>
<reference evidence="1" key="1">
    <citation type="submission" date="2021-05" db="EMBL/GenBank/DDBJ databases">
        <authorList>
            <person name="Pan Q."/>
            <person name="Jouanno E."/>
            <person name="Zahm M."/>
            <person name="Klopp C."/>
            <person name="Cabau C."/>
            <person name="Louis A."/>
            <person name="Berthelot C."/>
            <person name="Parey E."/>
            <person name="Roest Crollius H."/>
            <person name="Montfort J."/>
            <person name="Robinson-Rechavi M."/>
            <person name="Bouchez O."/>
            <person name="Lampietro C."/>
            <person name="Lopez Roques C."/>
            <person name="Donnadieu C."/>
            <person name="Postlethwait J."/>
            <person name="Bobe J."/>
            <person name="Dillon D."/>
            <person name="Chandos A."/>
            <person name="von Hippel F."/>
            <person name="Guiguen Y."/>
        </authorList>
    </citation>
    <scope>NUCLEOTIDE SEQUENCE</scope>
    <source>
        <strain evidence="1">YG-Jan2019</strain>
    </source>
</reference>
<sequence>MGRSQMGYAVIELVHQGSLHPLKSDFTDLRSVKVTEGVMSAQRAEIMALTEACRALTGLKGSIFTDSAYAFGVAHYYGKIWANNGYRKSNGKPITHEKEIRALIEAYGGYTVLVSSSDSPSLSDSKLDIAVISSSSFSQQDCLAAAAA</sequence>